<dbReference type="InterPro" id="IPR057174">
    <property type="entry name" value="DUF7852"/>
</dbReference>
<evidence type="ECO:0000256" key="1">
    <source>
        <dbReference type="SAM" id="MobiDB-lite"/>
    </source>
</evidence>
<dbReference type="Pfam" id="PF25250">
    <property type="entry name" value="DUF7852"/>
    <property type="match status" value="1"/>
</dbReference>
<evidence type="ECO:0000313" key="4">
    <source>
        <dbReference type="Proteomes" id="UP001623592"/>
    </source>
</evidence>
<proteinExistence type="predicted"/>
<feature type="domain" description="DUF7852" evidence="2">
    <location>
        <begin position="10"/>
        <end position="123"/>
    </location>
</feature>
<protein>
    <recommendedName>
        <fullName evidence="2">DUF7852 domain-containing protein</fullName>
    </recommendedName>
</protein>
<dbReference type="RefSeq" id="WP_406789334.1">
    <property type="nucleotide sequence ID" value="NZ_JBJIAA010000019.1"/>
</dbReference>
<feature type="compositionally biased region" description="Basic residues" evidence="1">
    <location>
        <begin position="1"/>
        <end position="17"/>
    </location>
</feature>
<comment type="caution">
    <text evidence="3">The sequence shown here is derived from an EMBL/GenBank/DDBJ whole genome shotgun (WGS) entry which is preliminary data.</text>
</comment>
<sequence length="237" mass="27907">MNNHRRRKNHKHKHRRLRDKENRQVEVDVENKSELMKSTFVTDNDKQETIAVRLPVVIAETTININLENTINFTRDVISIIDIRRKAIIKRCKLISQINRLFLDGVVVKSIEYSEETKHNSSRLEGKAKNLTIKIPFECAVGIEYIHAPITCEEFYEGDKIIRMSENEKSFVDRQQEIDDIYCELVSTEFKELNVKDKIKLINEAKKMSTFKQIKQSMSMDIKVRLLQKQIIFIKEG</sequence>
<reference evidence="3 4" key="1">
    <citation type="submission" date="2024-11" db="EMBL/GenBank/DDBJ databases">
        <authorList>
            <person name="Heng Y.C."/>
            <person name="Lim A.C.H."/>
            <person name="Lee J.K.Y."/>
            <person name="Kittelmann S."/>
        </authorList>
    </citation>
    <scope>NUCLEOTIDE SEQUENCE [LARGE SCALE GENOMIC DNA]</scope>
    <source>
        <strain evidence="3 4">WILCCON 0114</strain>
    </source>
</reference>
<feature type="region of interest" description="Disordered" evidence="1">
    <location>
        <begin position="1"/>
        <end position="23"/>
    </location>
</feature>
<name>A0ABW8TK11_9CLOT</name>
<gene>
    <name evidence="3" type="ORF">ACJDT4_19875</name>
</gene>
<dbReference type="EMBL" id="JBJIAA010000019">
    <property type="protein sequence ID" value="MFL0252677.1"/>
    <property type="molecule type" value="Genomic_DNA"/>
</dbReference>
<keyword evidence="4" id="KW-1185">Reference proteome</keyword>
<evidence type="ECO:0000259" key="2">
    <source>
        <dbReference type="Pfam" id="PF25250"/>
    </source>
</evidence>
<evidence type="ECO:0000313" key="3">
    <source>
        <dbReference type="EMBL" id="MFL0252677.1"/>
    </source>
</evidence>
<organism evidence="3 4">
    <name type="scientific">Clostridium neuense</name>
    <dbReference type="NCBI Taxonomy" id="1728934"/>
    <lineage>
        <taxon>Bacteria</taxon>
        <taxon>Bacillati</taxon>
        <taxon>Bacillota</taxon>
        <taxon>Clostridia</taxon>
        <taxon>Eubacteriales</taxon>
        <taxon>Clostridiaceae</taxon>
        <taxon>Clostridium</taxon>
    </lineage>
</organism>
<dbReference type="Proteomes" id="UP001623592">
    <property type="component" value="Unassembled WGS sequence"/>
</dbReference>
<accession>A0ABW8TK11</accession>